<keyword evidence="3 6" id="KW-0812">Transmembrane</keyword>
<gene>
    <name evidence="7" type="ORF">I4Q42_04000</name>
</gene>
<keyword evidence="8" id="KW-1185">Reference proteome</keyword>
<evidence type="ECO:0000256" key="2">
    <source>
        <dbReference type="ARBA" id="ARBA00022475"/>
    </source>
</evidence>
<evidence type="ECO:0000256" key="3">
    <source>
        <dbReference type="ARBA" id="ARBA00022692"/>
    </source>
</evidence>
<proteinExistence type="predicted"/>
<keyword evidence="2" id="KW-1003">Cell membrane</keyword>
<evidence type="ECO:0008006" key="9">
    <source>
        <dbReference type="Google" id="ProtNLM"/>
    </source>
</evidence>
<evidence type="ECO:0000313" key="7">
    <source>
        <dbReference type="EMBL" id="MBI1682826.1"/>
    </source>
</evidence>
<comment type="caution">
    <text evidence="7">The sequence shown here is derived from an EMBL/GenBank/DDBJ whole genome shotgun (WGS) entry which is preliminary data.</text>
</comment>
<feature type="transmembrane region" description="Helical" evidence="6">
    <location>
        <begin position="325"/>
        <end position="343"/>
    </location>
</feature>
<feature type="transmembrane region" description="Helical" evidence="6">
    <location>
        <begin position="110"/>
        <end position="131"/>
    </location>
</feature>
<comment type="subcellular location">
    <subcellularLocation>
        <location evidence="1">Cell membrane</location>
        <topology evidence="1">Multi-pass membrane protein</topology>
    </subcellularLocation>
</comment>
<feature type="transmembrane region" description="Helical" evidence="6">
    <location>
        <begin position="355"/>
        <end position="375"/>
    </location>
</feature>
<feature type="transmembrane region" description="Helical" evidence="6">
    <location>
        <begin position="12"/>
        <end position="30"/>
    </location>
</feature>
<protein>
    <recommendedName>
        <fullName evidence="9">Polysaccharide biosynthesis protein</fullName>
    </recommendedName>
</protein>
<dbReference type="EMBL" id="JADWOX010000002">
    <property type="protein sequence ID" value="MBI1682826.1"/>
    <property type="molecule type" value="Genomic_DNA"/>
</dbReference>
<sequence length="417" mass="42939">MSRYLISAIEQALWSLLNFGVNLLLIRFVAPEQYGAFAFWAAVGFVLSSLQNALTVCHLQVLAPGEATAPERLPVERLMHGVNLLFLLATGAVVLAVTLAWRAGGNPYGAPAAALFVPAYLLQQYVRALVFSRGRPGQATIQTALVCVLAAGSLAVVVIPNHAVGADPLLLALGAAYALVGVGGMAVAAGGQGRWWVPGRKLLTYGGYARQSGWIFLGVSSTELLTRFYVFVAAGAFGPSALAALTATQQLLRPIPLLASSWGLVARGDLARRRDAGDWLGYGGLVLAALAAGAVVAGLWTLLIYETWPTITARLFGGKYQDADWMVALWGLAAALGFGQAVVSTAIQVLKAFKALALANAAASLVAAGAILALIKGLGPAGAVLGTAAGQALELAVMAAILAAAIAARRRPAPAAP</sequence>
<dbReference type="Proteomes" id="UP000639859">
    <property type="component" value="Unassembled WGS sequence"/>
</dbReference>
<feature type="transmembrane region" description="Helical" evidence="6">
    <location>
        <begin position="84"/>
        <end position="104"/>
    </location>
</feature>
<feature type="transmembrane region" description="Helical" evidence="6">
    <location>
        <begin position="279"/>
        <end position="305"/>
    </location>
</feature>
<feature type="transmembrane region" description="Helical" evidence="6">
    <location>
        <begin position="381"/>
        <end position="408"/>
    </location>
</feature>
<dbReference type="PANTHER" id="PTHR30250:SF11">
    <property type="entry name" value="O-ANTIGEN TRANSPORTER-RELATED"/>
    <property type="match status" value="1"/>
</dbReference>
<keyword evidence="4 6" id="KW-1133">Transmembrane helix</keyword>
<evidence type="ECO:0000256" key="6">
    <source>
        <dbReference type="SAM" id="Phobius"/>
    </source>
</evidence>
<feature type="transmembrane region" description="Helical" evidence="6">
    <location>
        <begin position="169"/>
        <end position="190"/>
    </location>
</feature>
<feature type="transmembrane region" description="Helical" evidence="6">
    <location>
        <begin position="143"/>
        <end position="163"/>
    </location>
</feature>
<dbReference type="PANTHER" id="PTHR30250">
    <property type="entry name" value="PST FAMILY PREDICTED COLANIC ACID TRANSPORTER"/>
    <property type="match status" value="1"/>
</dbReference>
<dbReference type="InterPro" id="IPR050833">
    <property type="entry name" value="Poly_Biosynth_Transport"/>
</dbReference>
<keyword evidence="5 6" id="KW-0472">Membrane</keyword>
<name>A0ABS0STC7_9CAUL</name>
<reference evidence="7 8" key="1">
    <citation type="submission" date="2020-11" db="EMBL/GenBank/DDBJ databases">
        <title>genome sequence of strain KACC 18849.</title>
        <authorList>
            <person name="Gao J."/>
            <person name="Zhang X."/>
        </authorList>
    </citation>
    <scope>NUCLEOTIDE SEQUENCE [LARGE SCALE GENOMIC DNA]</scope>
    <source>
        <strain evidence="7 8">KACC 18849</strain>
    </source>
</reference>
<evidence type="ECO:0000256" key="4">
    <source>
        <dbReference type="ARBA" id="ARBA00022989"/>
    </source>
</evidence>
<dbReference type="RefSeq" id="WP_198574772.1">
    <property type="nucleotide sequence ID" value="NZ_JADWOX010000002.1"/>
</dbReference>
<feature type="transmembrane region" description="Helical" evidence="6">
    <location>
        <begin position="36"/>
        <end position="63"/>
    </location>
</feature>
<evidence type="ECO:0000256" key="5">
    <source>
        <dbReference type="ARBA" id="ARBA00023136"/>
    </source>
</evidence>
<evidence type="ECO:0000256" key="1">
    <source>
        <dbReference type="ARBA" id="ARBA00004651"/>
    </source>
</evidence>
<accession>A0ABS0STC7</accession>
<evidence type="ECO:0000313" key="8">
    <source>
        <dbReference type="Proteomes" id="UP000639859"/>
    </source>
</evidence>
<organism evidence="7 8">
    <name type="scientific">Caulobacter hibisci</name>
    <dbReference type="NCBI Taxonomy" id="2035993"/>
    <lineage>
        <taxon>Bacteria</taxon>
        <taxon>Pseudomonadati</taxon>
        <taxon>Pseudomonadota</taxon>
        <taxon>Alphaproteobacteria</taxon>
        <taxon>Caulobacterales</taxon>
        <taxon>Caulobacteraceae</taxon>
        <taxon>Caulobacter</taxon>
    </lineage>
</organism>